<organism evidence="2 3">
    <name type="scientific">Sphingobacterium zhuxiongii</name>
    <dbReference type="NCBI Taxonomy" id="2662364"/>
    <lineage>
        <taxon>Bacteria</taxon>
        <taxon>Pseudomonadati</taxon>
        <taxon>Bacteroidota</taxon>
        <taxon>Sphingobacteriia</taxon>
        <taxon>Sphingobacteriales</taxon>
        <taxon>Sphingobacteriaceae</taxon>
        <taxon>Sphingobacterium</taxon>
    </lineage>
</organism>
<dbReference type="Pfam" id="PF00082">
    <property type="entry name" value="Peptidase_S8"/>
    <property type="match status" value="1"/>
</dbReference>
<dbReference type="KEGG" id="sphe:GFH32_11935"/>
<dbReference type="SUPFAM" id="SSF52743">
    <property type="entry name" value="Subtilisin-like"/>
    <property type="match status" value="1"/>
</dbReference>
<evidence type="ECO:0000313" key="2">
    <source>
        <dbReference type="EMBL" id="QGA26984.1"/>
    </source>
</evidence>
<reference evidence="2 3" key="1">
    <citation type="submission" date="2019-10" db="EMBL/GenBank/DDBJ databases">
        <authorList>
            <person name="Dong K."/>
        </authorList>
    </citation>
    <scope>NUCLEOTIDE SEQUENCE [LARGE SCALE GENOMIC DNA]</scope>
    <source>
        <strain evidence="3">dk4302</strain>
    </source>
</reference>
<dbReference type="GO" id="GO:0004252">
    <property type="term" value="F:serine-type endopeptidase activity"/>
    <property type="evidence" value="ECO:0007669"/>
    <property type="project" value="InterPro"/>
</dbReference>
<accession>A0A5Q0QCG0</accession>
<evidence type="ECO:0000259" key="1">
    <source>
        <dbReference type="Pfam" id="PF00082"/>
    </source>
</evidence>
<evidence type="ECO:0000313" key="3">
    <source>
        <dbReference type="Proteomes" id="UP000326921"/>
    </source>
</evidence>
<dbReference type="InterPro" id="IPR000209">
    <property type="entry name" value="Peptidase_S8/S53_dom"/>
</dbReference>
<dbReference type="EMBL" id="CP045652">
    <property type="protein sequence ID" value="QGA26984.1"/>
    <property type="molecule type" value="Genomic_DNA"/>
</dbReference>
<dbReference type="Proteomes" id="UP000326921">
    <property type="component" value="Chromosome"/>
</dbReference>
<dbReference type="InterPro" id="IPR017317">
    <property type="entry name" value="Pept_S8_subtilisin_bacteroid-2"/>
</dbReference>
<feature type="domain" description="Peptidase S8/S53" evidence="1">
    <location>
        <begin position="245"/>
        <end position="471"/>
    </location>
</feature>
<keyword evidence="3" id="KW-1185">Reference proteome</keyword>
<dbReference type="PIRSF" id="PIRSF037903">
    <property type="entry name" value="Subtilisin_rel_GFO_2223"/>
    <property type="match status" value="1"/>
</dbReference>
<sequence>MKFKKTKGVLFGLCLTSLVIGCRKELSPFGSYDKQVPMQAEYKETIIVYFKDKNNSSFSLQEPAKFLTEKAIARRKAQAIKIDSTDLPVNDKYIQEVLKVSKGKLLNRSKWLNYVTIHLPEQHEDLKTIQSLAFVKSVKQIGVHIPYQEPVVPPIKKENNIVPKGSIKMLDTLKVNAVNYGKTYRLLERYQAQELHANKFYGNGKTIAILSEGFGYIAEKPEIAHLIAENRIIDQFDLLYNRDDISTTTTNGNNMLAMFAAIDPKNFVGLAPKAEYILTRTDRGGTQEPFFETSWVASVERADSLGVDIISSSCMFGVKFDQPQFDITEEHSDGRSISSQVADLAFTKGILTVQMFPQRSAGITFVIPPEDAKNILTVGNANRNNEPLWSILDKPTADGRIKPEFAVIAQEIPIIYGWGDSYNTAYSPPILAGLVACLWEAFPNKTSAEIKDLLIRSASQGSKPDNKLGYGVPNFKKAYENAK</sequence>
<proteinExistence type="predicted"/>
<dbReference type="InterPro" id="IPR036852">
    <property type="entry name" value="Peptidase_S8/S53_dom_sf"/>
</dbReference>
<protein>
    <submittedName>
        <fullName evidence="2">S8 family serine peptidase</fullName>
    </submittedName>
</protein>
<dbReference type="GO" id="GO:0006508">
    <property type="term" value="P:proteolysis"/>
    <property type="evidence" value="ECO:0007669"/>
    <property type="project" value="InterPro"/>
</dbReference>
<dbReference type="RefSeq" id="WP_153511826.1">
    <property type="nucleotide sequence ID" value="NZ_CP045652.1"/>
</dbReference>
<name>A0A5Q0QCG0_9SPHI</name>
<dbReference type="PROSITE" id="PS51257">
    <property type="entry name" value="PROKAR_LIPOPROTEIN"/>
    <property type="match status" value="1"/>
</dbReference>
<gene>
    <name evidence="2" type="ORF">GFH32_11935</name>
</gene>
<dbReference type="AlphaFoldDB" id="A0A5Q0QCG0"/>
<dbReference type="Gene3D" id="3.40.50.200">
    <property type="entry name" value="Peptidase S8/S53 domain"/>
    <property type="match status" value="1"/>
</dbReference>